<evidence type="ECO:0000256" key="8">
    <source>
        <dbReference type="SAM" id="SignalP"/>
    </source>
</evidence>
<gene>
    <name evidence="9" type="ORF">RGD00_02980</name>
</gene>
<comment type="subcellular location">
    <subcellularLocation>
        <location evidence="1">Cell outer membrane</location>
    </subcellularLocation>
</comment>
<dbReference type="InterPro" id="IPR010130">
    <property type="entry name" value="T1SS_OMP_TolC"/>
</dbReference>
<dbReference type="InterPro" id="IPR051906">
    <property type="entry name" value="TolC-like"/>
</dbReference>
<feature type="chain" id="PRO_5046824780" evidence="8">
    <location>
        <begin position="29"/>
        <end position="467"/>
    </location>
</feature>
<dbReference type="SUPFAM" id="SSF56954">
    <property type="entry name" value="Outer membrane efflux proteins (OEP)"/>
    <property type="match status" value="1"/>
</dbReference>
<evidence type="ECO:0000256" key="3">
    <source>
        <dbReference type="ARBA" id="ARBA00022448"/>
    </source>
</evidence>
<evidence type="ECO:0000313" key="9">
    <source>
        <dbReference type="EMBL" id="MDR5651554.1"/>
    </source>
</evidence>
<name>A0ABU1F3Y8_9RHOB</name>
<dbReference type="InterPro" id="IPR003423">
    <property type="entry name" value="OMP_efflux"/>
</dbReference>
<protein>
    <submittedName>
        <fullName evidence="9">TolC family outer membrane protein</fullName>
    </submittedName>
</protein>
<keyword evidence="4" id="KW-1134">Transmembrane beta strand</keyword>
<evidence type="ECO:0000256" key="1">
    <source>
        <dbReference type="ARBA" id="ARBA00004442"/>
    </source>
</evidence>
<keyword evidence="10" id="KW-1185">Reference proteome</keyword>
<evidence type="ECO:0000256" key="6">
    <source>
        <dbReference type="ARBA" id="ARBA00023136"/>
    </source>
</evidence>
<feature type="signal peptide" evidence="8">
    <location>
        <begin position="1"/>
        <end position="28"/>
    </location>
</feature>
<evidence type="ECO:0000256" key="2">
    <source>
        <dbReference type="ARBA" id="ARBA00007613"/>
    </source>
</evidence>
<comment type="similarity">
    <text evidence="2">Belongs to the outer membrane factor (OMF) (TC 1.B.17) family.</text>
</comment>
<evidence type="ECO:0000256" key="7">
    <source>
        <dbReference type="ARBA" id="ARBA00023237"/>
    </source>
</evidence>
<dbReference type="PANTHER" id="PTHR30026:SF22">
    <property type="entry name" value="OUTER MEMBRANE EFFLUX PROTEIN"/>
    <property type="match status" value="1"/>
</dbReference>
<evidence type="ECO:0000313" key="10">
    <source>
        <dbReference type="Proteomes" id="UP001247754"/>
    </source>
</evidence>
<sequence length="467" mass="49554">MTKGFRSALLAAVFGAAATLAAPPAVHAETLTDALIAAYRSSNLLDQNRAVLRAADEDVAVAVSALRPVVAYSMGMTKSSAERLTTTILGPRVTTASSLEKQISLSAEITLFDFGARRLAIDAAKELVLATRQSLVGVEHQVLFGAVQAYTAVLLAEDTLALRQSNVRVIQQELNAAQDRFELGEVTRTDVAIAEARLAAARANLALADGDLRIARETYNLAVGNFPGRLRPPPRAPQTARTLEEAKAIAQRNHYAIKQLQHEVRASEINVLRVEASQMPNVTASARAGRATGGLDSASVGVQLSQPLYQGGRGSALFRQAIARRDATRAALHQTAASVEEAVGQAWARISVARAAISAGDQQIRAARAAYEGIREEATLGARTTLDVLNAEQELLDAQAARLSAVTTEYNATYGLLAAMGLLTVEHLGLGIPTYDATAYYNAVKDAPATSTRGKRLERVLKSIGAE</sequence>
<keyword evidence="5" id="KW-0812">Transmembrane</keyword>
<dbReference type="Proteomes" id="UP001247754">
    <property type="component" value="Unassembled WGS sequence"/>
</dbReference>
<reference evidence="9 10" key="1">
    <citation type="submission" date="2023-09" db="EMBL/GenBank/DDBJ databases">
        <title>Xinfangfangia sedmenti sp. nov., isolated the sedment.</title>
        <authorList>
            <person name="Xu L."/>
        </authorList>
    </citation>
    <scope>NUCLEOTIDE SEQUENCE [LARGE SCALE GENOMIC DNA]</scope>
    <source>
        <strain evidence="9 10">LG-4</strain>
    </source>
</reference>
<dbReference type="Gene3D" id="1.20.1600.10">
    <property type="entry name" value="Outer membrane efflux proteins (OEP)"/>
    <property type="match status" value="1"/>
</dbReference>
<keyword evidence="6" id="KW-0472">Membrane</keyword>
<organism evidence="9 10">
    <name type="scientific">Ruixingdingia sedimenti</name>
    <dbReference type="NCBI Taxonomy" id="3073604"/>
    <lineage>
        <taxon>Bacteria</taxon>
        <taxon>Pseudomonadati</taxon>
        <taxon>Pseudomonadota</taxon>
        <taxon>Alphaproteobacteria</taxon>
        <taxon>Rhodobacterales</taxon>
        <taxon>Paracoccaceae</taxon>
        <taxon>Ruixingdingia</taxon>
    </lineage>
</organism>
<comment type="caution">
    <text evidence="9">The sequence shown here is derived from an EMBL/GenBank/DDBJ whole genome shotgun (WGS) entry which is preliminary data.</text>
</comment>
<keyword evidence="7" id="KW-0998">Cell outer membrane</keyword>
<dbReference type="PANTHER" id="PTHR30026">
    <property type="entry name" value="OUTER MEMBRANE PROTEIN TOLC"/>
    <property type="match status" value="1"/>
</dbReference>
<dbReference type="EMBL" id="JAVKPH010000002">
    <property type="protein sequence ID" value="MDR5651554.1"/>
    <property type="molecule type" value="Genomic_DNA"/>
</dbReference>
<dbReference type="Pfam" id="PF02321">
    <property type="entry name" value="OEP"/>
    <property type="match status" value="2"/>
</dbReference>
<accession>A0ABU1F3Y8</accession>
<evidence type="ECO:0000256" key="4">
    <source>
        <dbReference type="ARBA" id="ARBA00022452"/>
    </source>
</evidence>
<keyword evidence="8" id="KW-0732">Signal</keyword>
<dbReference type="NCBIfam" id="TIGR01844">
    <property type="entry name" value="type_I_sec_TolC"/>
    <property type="match status" value="1"/>
</dbReference>
<keyword evidence="3" id="KW-0813">Transport</keyword>
<dbReference type="RefSeq" id="WP_310455758.1">
    <property type="nucleotide sequence ID" value="NZ_JAVKPH010000002.1"/>
</dbReference>
<proteinExistence type="inferred from homology"/>
<evidence type="ECO:0000256" key="5">
    <source>
        <dbReference type="ARBA" id="ARBA00022692"/>
    </source>
</evidence>